<evidence type="ECO:0000256" key="7">
    <source>
        <dbReference type="ARBA" id="ARBA00023010"/>
    </source>
</evidence>
<evidence type="ECO:0000256" key="1">
    <source>
        <dbReference type="ARBA" id="ARBA00004162"/>
    </source>
</evidence>
<sequence length="78" mass="8356">MIEKILILLVVAVVMLVVFGNRLPQVMGDLGKGVRAFKQGVNDATDGDDDAPKRKKKAKPAVKTAKAKAVKSKTKPRG</sequence>
<keyword evidence="6 9" id="KW-1133">Transmembrane helix</keyword>
<dbReference type="GO" id="GO:0008320">
    <property type="term" value="F:protein transmembrane transporter activity"/>
    <property type="evidence" value="ECO:0007669"/>
    <property type="project" value="UniProtKB-UniRule"/>
</dbReference>
<comment type="function">
    <text evidence="9">Part of the twin-arginine translocation (Tat) system that transports large folded proteins containing a characteristic twin-arginine motif in their signal peptide across membranes. TatA could form the protein-conducting channel of the Tat system.</text>
</comment>
<dbReference type="GO" id="GO:0033281">
    <property type="term" value="C:TAT protein transport complex"/>
    <property type="evidence" value="ECO:0007669"/>
    <property type="project" value="UniProtKB-UniRule"/>
</dbReference>
<evidence type="ECO:0000313" key="12">
    <source>
        <dbReference type="Proteomes" id="UP000320948"/>
    </source>
</evidence>
<dbReference type="PANTHER" id="PTHR42982">
    <property type="entry name" value="SEC-INDEPENDENT PROTEIN TRANSLOCASE PROTEIN TATA"/>
    <property type="match status" value="1"/>
</dbReference>
<name>A0A6N4R3Y6_BLAVI</name>
<dbReference type="EMBL" id="VAFM01000001">
    <property type="protein sequence ID" value="TKW61603.1"/>
    <property type="molecule type" value="Genomic_DNA"/>
</dbReference>
<evidence type="ECO:0000256" key="4">
    <source>
        <dbReference type="ARBA" id="ARBA00022692"/>
    </source>
</evidence>
<evidence type="ECO:0000256" key="6">
    <source>
        <dbReference type="ARBA" id="ARBA00022989"/>
    </source>
</evidence>
<comment type="similarity">
    <text evidence="9">Belongs to the TatA/E family.</text>
</comment>
<keyword evidence="7 9" id="KW-0811">Translocation</keyword>
<evidence type="ECO:0000256" key="8">
    <source>
        <dbReference type="ARBA" id="ARBA00023136"/>
    </source>
</evidence>
<gene>
    <name evidence="9" type="primary">tatA</name>
    <name evidence="11" type="ORF">DI628_02975</name>
</gene>
<evidence type="ECO:0000256" key="3">
    <source>
        <dbReference type="ARBA" id="ARBA00022475"/>
    </source>
</evidence>
<dbReference type="GO" id="GO:0043953">
    <property type="term" value="P:protein transport by the Tat complex"/>
    <property type="evidence" value="ECO:0007669"/>
    <property type="project" value="UniProtKB-UniRule"/>
</dbReference>
<dbReference type="Proteomes" id="UP000320948">
    <property type="component" value="Unassembled WGS sequence"/>
</dbReference>
<dbReference type="AlphaFoldDB" id="A0A6N4R3Y6"/>
<evidence type="ECO:0000256" key="2">
    <source>
        <dbReference type="ARBA" id="ARBA00022448"/>
    </source>
</evidence>
<keyword evidence="3 9" id="KW-1003">Cell membrane</keyword>
<dbReference type="InterPro" id="IPR003369">
    <property type="entry name" value="TatA/B/E"/>
</dbReference>
<feature type="compositionally biased region" description="Basic residues" evidence="10">
    <location>
        <begin position="53"/>
        <end position="78"/>
    </location>
</feature>
<protein>
    <recommendedName>
        <fullName evidence="9">Sec-independent protein translocase protein TatA</fullName>
    </recommendedName>
</protein>
<evidence type="ECO:0000256" key="9">
    <source>
        <dbReference type="HAMAP-Rule" id="MF_00236"/>
    </source>
</evidence>
<dbReference type="InterPro" id="IPR006312">
    <property type="entry name" value="TatA/E"/>
</dbReference>
<reference evidence="11 12" key="1">
    <citation type="journal article" date="2017" name="Nat. Commun.">
        <title>In situ click chemistry generation of cyclooxygenase-2 inhibitors.</title>
        <authorList>
            <person name="Bhardwaj A."/>
            <person name="Kaur J."/>
            <person name="Wuest M."/>
            <person name="Wuest F."/>
        </authorList>
    </citation>
    <scope>NUCLEOTIDE SEQUENCE [LARGE SCALE GENOMIC DNA]</scope>
    <source>
        <strain evidence="11">S2_018_000_R2_106</strain>
    </source>
</reference>
<dbReference type="Gene3D" id="1.20.5.3310">
    <property type="match status" value="1"/>
</dbReference>
<evidence type="ECO:0000256" key="5">
    <source>
        <dbReference type="ARBA" id="ARBA00022927"/>
    </source>
</evidence>
<evidence type="ECO:0000256" key="10">
    <source>
        <dbReference type="SAM" id="MobiDB-lite"/>
    </source>
</evidence>
<comment type="subcellular location">
    <subcellularLocation>
        <location evidence="1 9">Cell membrane</location>
        <topology evidence="1 9">Single-pass membrane protein</topology>
    </subcellularLocation>
</comment>
<accession>A0A6N4R3Y6</accession>
<proteinExistence type="inferred from homology"/>
<keyword evidence="8 9" id="KW-0472">Membrane</keyword>
<dbReference type="HAMAP" id="MF_00236">
    <property type="entry name" value="TatA_E"/>
    <property type="match status" value="1"/>
</dbReference>
<comment type="caution">
    <text evidence="11">The sequence shown here is derived from an EMBL/GenBank/DDBJ whole genome shotgun (WGS) entry which is preliminary data.</text>
</comment>
<feature type="region of interest" description="Disordered" evidence="10">
    <location>
        <begin position="40"/>
        <end position="78"/>
    </location>
</feature>
<dbReference type="PANTHER" id="PTHR42982:SF1">
    <property type="entry name" value="SEC-INDEPENDENT PROTEIN TRANSLOCASE PROTEIN TATA"/>
    <property type="match status" value="1"/>
</dbReference>
<keyword evidence="5 9" id="KW-0653">Protein transport</keyword>
<comment type="subunit">
    <text evidence="9">The Tat system comprises two distinct complexes: a TatABC complex, containing multiple copies of TatA, TatB and TatC subunits, and a separate TatA complex, containing only TatA subunits. Substrates initially bind to the TatABC complex, which probably triggers association of the separate TatA complex to form the active translocon.</text>
</comment>
<dbReference type="Pfam" id="PF02416">
    <property type="entry name" value="TatA_B_E"/>
    <property type="match status" value="1"/>
</dbReference>
<keyword evidence="4 9" id="KW-0812">Transmembrane</keyword>
<organism evidence="11 12">
    <name type="scientific">Blastochloris viridis</name>
    <name type="common">Rhodopseudomonas viridis</name>
    <dbReference type="NCBI Taxonomy" id="1079"/>
    <lineage>
        <taxon>Bacteria</taxon>
        <taxon>Pseudomonadati</taxon>
        <taxon>Pseudomonadota</taxon>
        <taxon>Alphaproteobacteria</taxon>
        <taxon>Hyphomicrobiales</taxon>
        <taxon>Blastochloridaceae</taxon>
        <taxon>Blastochloris</taxon>
    </lineage>
</organism>
<evidence type="ECO:0000313" key="11">
    <source>
        <dbReference type="EMBL" id="TKW61603.1"/>
    </source>
</evidence>
<keyword evidence="2 9" id="KW-0813">Transport</keyword>